<dbReference type="PANTHER" id="PTHR10680:SF38">
    <property type="entry name" value="BLL1368 PROTEIN"/>
    <property type="match status" value="1"/>
</dbReference>
<feature type="repeat" description="NHL" evidence="4">
    <location>
        <begin position="208"/>
        <end position="251"/>
    </location>
</feature>
<sequence>METVRRKTTIRTHWFGELSMKFKQFKIIALSTTIALGFSLGVRAQVLEGPDPLQMELAPDLGYVPVQHGLKIPSGVELGASSSVVWTKDNHLILFNRGPNPLMEFDPRGRLLRTWGQGDYVRPHGMRLDPEGNIWTTDVNGHTVRKMNLDGEVLLTIGKMGEAGEPEDGLLFEPTDLTINDEGEVFILVGHGRGTPQLLKYDRMGRFMKKWGGSGTGPGQFDTPHSIVVDGEGLIYVADRQNRRIQIFDDEGAYLKEWHYKGWPCGLHFDEEGTLWMVSGFAGEILKLDKNGKVVAATGEPGKKLGEFGEAHYMTLAPGGVIYVADTIKPDLHKFIHRH</sequence>
<dbReference type="PANTHER" id="PTHR10680">
    <property type="entry name" value="PEPTIDYL-GLYCINE ALPHA-AMIDATING MONOOXYGENASE"/>
    <property type="match status" value="1"/>
</dbReference>
<gene>
    <name evidence="5" type="ORF">CNF02_10920</name>
</gene>
<accession>A0A2A5W909</accession>
<dbReference type="PROSITE" id="PS51125">
    <property type="entry name" value="NHL"/>
    <property type="match status" value="1"/>
</dbReference>
<evidence type="ECO:0000313" key="5">
    <source>
        <dbReference type="EMBL" id="PDH32767.1"/>
    </source>
</evidence>
<keyword evidence="3" id="KW-0325">Glycoprotein</keyword>
<proteinExistence type="predicted"/>
<dbReference type="AlphaFoldDB" id="A0A2A5W909"/>
<dbReference type="Gene3D" id="2.120.10.30">
    <property type="entry name" value="TolB, C-terminal domain"/>
    <property type="match status" value="2"/>
</dbReference>
<evidence type="ECO:0008006" key="7">
    <source>
        <dbReference type="Google" id="ProtNLM"/>
    </source>
</evidence>
<dbReference type="InterPro" id="IPR001258">
    <property type="entry name" value="NHL_repeat"/>
</dbReference>
<dbReference type="SUPFAM" id="SSF63829">
    <property type="entry name" value="Calcium-dependent phosphotriesterase"/>
    <property type="match status" value="1"/>
</dbReference>
<protein>
    <recommendedName>
        <fullName evidence="7">6-bladed beta-propeller</fullName>
    </recommendedName>
</protein>
<reference evidence="5 6" key="1">
    <citation type="submission" date="2017-08" db="EMBL/GenBank/DDBJ databases">
        <title>Fine stratification of microbial communities through a metagenomic profile of the photic zone.</title>
        <authorList>
            <person name="Haro-Moreno J.M."/>
            <person name="Lopez-Perez M."/>
            <person name="De La Torre J."/>
            <person name="Picazo A."/>
            <person name="Camacho A."/>
            <person name="Rodriguez-Valera F."/>
        </authorList>
    </citation>
    <scope>NUCLEOTIDE SEQUENCE [LARGE SCALE GENOMIC DNA]</scope>
    <source>
        <strain evidence="5">MED-G28</strain>
    </source>
</reference>
<dbReference type="EMBL" id="NTJZ01000013">
    <property type="protein sequence ID" value="PDH32767.1"/>
    <property type="molecule type" value="Genomic_DNA"/>
</dbReference>
<keyword evidence="2" id="KW-0677">Repeat</keyword>
<dbReference type="InterPro" id="IPR011042">
    <property type="entry name" value="6-blade_b-propeller_TolB-like"/>
</dbReference>
<evidence type="ECO:0000256" key="2">
    <source>
        <dbReference type="ARBA" id="ARBA00022737"/>
    </source>
</evidence>
<comment type="caution">
    <text evidence="5">The sequence shown here is derived from an EMBL/GenBank/DDBJ whole genome shotgun (WGS) entry which is preliminary data.</text>
</comment>
<dbReference type="Pfam" id="PF01436">
    <property type="entry name" value="NHL"/>
    <property type="match status" value="2"/>
</dbReference>
<dbReference type="CDD" id="cd14958">
    <property type="entry name" value="NHL_PAL_like"/>
    <property type="match status" value="1"/>
</dbReference>
<organism evidence="5 6">
    <name type="scientific">OM182 bacterium MED-G28</name>
    <dbReference type="NCBI Taxonomy" id="1986256"/>
    <lineage>
        <taxon>Bacteria</taxon>
        <taxon>Pseudomonadati</taxon>
        <taxon>Pseudomonadota</taxon>
        <taxon>Gammaproteobacteria</taxon>
        <taxon>OMG group</taxon>
        <taxon>OM182 clade</taxon>
    </lineage>
</organism>
<evidence type="ECO:0000256" key="4">
    <source>
        <dbReference type="PROSITE-ProRule" id="PRU00504"/>
    </source>
</evidence>
<evidence type="ECO:0000313" key="6">
    <source>
        <dbReference type="Proteomes" id="UP000219329"/>
    </source>
</evidence>
<evidence type="ECO:0000256" key="1">
    <source>
        <dbReference type="ARBA" id="ARBA00022729"/>
    </source>
</evidence>
<evidence type="ECO:0000256" key="3">
    <source>
        <dbReference type="ARBA" id="ARBA00023180"/>
    </source>
</evidence>
<dbReference type="Proteomes" id="UP000219329">
    <property type="component" value="Unassembled WGS sequence"/>
</dbReference>
<name>A0A2A5W909_9GAMM</name>
<keyword evidence="1" id="KW-0732">Signal</keyword>